<feature type="transmembrane region" description="Helical" evidence="1">
    <location>
        <begin position="89"/>
        <end position="106"/>
    </location>
</feature>
<evidence type="ECO:0000313" key="3">
    <source>
        <dbReference type="Proteomes" id="UP001416393"/>
    </source>
</evidence>
<protein>
    <recommendedName>
        <fullName evidence="4">Tetratricopeptide repeat protein</fullName>
    </recommendedName>
</protein>
<evidence type="ECO:0008006" key="4">
    <source>
        <dbReference type="Google" id="ProtNLM"/>
    </source>
</evidence>
<dbReference type="SUPFAM" id="SSF48452">
    <property type="entry name" value="TPR-like"/>
    <property type="match status" value="1"/>
</dbReference>
<proteinExistence type="predicted"/>
<accession>A0ABV0ABH3</accession>
<keyword evidence="1" id="KW-0472">Membrane</keyword>
<reference evidence="2 3" key="1">
    <citation type="submission" date="2024-01" db="EMBL/GenBank/DDBJ databases">
        <title>Mariniflexile litorale sp. nov., isolated from the shallow sediments of the Sea of Japan.</title>
        <authorList>
            <person name="Romanenko L."/>
            <person name="Bystritskaya E."/>
            <person name="Isaeva M."/>
        </authorList>
    </citation>
    <scope>NUCLEOTIDE SEQUENCE [LARGE SCALE GENOMIC DNA]</scope>
    <source>
        <strain evidence="2 3">KCTC 32427</strain>
    </source>
</reference>
<keyword evidence="1" id="KW-0812">Transmembrane</keyword>
<comment type="caution">
    <text evidence="2">The sequence shown here is derived from an EMBL/GenBank/DDBJ whole genome shotgun (WGS) entry which is preliminary data.</text>
</comment>
<keyword evidence="1" id="KW-1133">Transmembrane helix</keyword>
<dbReference type="EMBL" id="JAZHYP010000003">
    <property type="protein sequence ID" value="MEN3323522.1"/>
    <property type="molecule type" value="Genomic_DNA"/>
</dbReference>
<dbReference type="Gene3D" id="1.25.40.10">
    <property type="entry name" value="Tetratricopeptide repeat domain"/>
    <property type="match status" value="1"/>
</dbReference>
<organism evidence="2 3">
    <name type="scientific">Mariniflexile soesokkakense</name>
    <dbReference type="NCBI Taxonomy" id="1343160"/>
    <lineage>
        <taxon>Bacteria</taxon>
        <taxon>Pseudomonadati</taxon>
        <taxon>Bacteroidota</taxon>
        <taxon>Flavobacteriia</taxon>
        <taxon>Flavobacteriales</taxon>
        <taxon>Flavobacteriaceae</taxon>
        <taxon>Mariniflexile</taxon>
    </lineage>
</organism>
<dbReference type="Proteomes" id="UP001416393">
    <property type="component" value="Unassembled WGS sequence"/>
</dbReference>
<name>A0ABV0ABH3_9FLAO</name>
<sequence>MQDQDYILFENYLLGNLSKEDVIAFENRLESDSKFKESFNTYIELTSFLKDKFEGEVASNAFQNNLKNISQSYFEKQEAPKKQMRFKPWLYATAASVVLLISIVLFNNLSAPVYQDYANYDSISLTIRGEQDALLHTAENAFNNKDFAKAEEAFKSLMVLDKDNAELQFYSAVSNIELDKFEKAEILLANLIKGQSVFKNKAIWYLALSNLKQKEFDDCLEILKTIPEGADDYDRAQKLIKKLD</sequence>
<evidence type="ECO:0000313" key="2">
    <source>
        <dbReference type="EMBL" id="MEN3323522.1"/>
    </source>
</evidence>
<evidence type="ECO:0000256" key="1">
    <source>
        <dbReference type="SAM" id="Phobius"/>
    </source>
</evidence>
<dbReference type="InterPro" id="IPR011990">
    <property type="entry name" value="TPR-like_helical_dom_sf"/>
</dbReference>
<dbReference type="RefSeq" id="WP_346241115.1">
    <property type="nucleotide sequence ID" value="NZ_JAZHYP010000003.1"/>
</dbReference>
<keyword evidence="3" id="KW-1185">Reference proteome</keyword>
<gene>
    <name evidence="2" type="ORF">VP395_07270</name>
</gene>